<dbReference type="GO" id="GO:0006829">
    <property type="term" value="P:zinc ion transport"/>
    <property type="evidence" value="ECO:0007669"/>
    <property type="project" value="UniProtKB-KW"/>
</dbReference>
<evidence type="ECO:0000313" key="9">
    <source>
        <dbReference type="Proteomes" id="UP000245390"/>
    </source>
</evidence>
<reference evidence="8 9" key="1">
    <citation type="submission" date="2018-05" db="EMBL/GenBank/DDBJ databases">
        <title>Genomic Encyclopedia of Type Strains, Phase IV (KMG-IV): sequencing the most valuable type-strain genomes for metagenomic binning, comparative biology and taxonomic classification.</title>
        <authorList>
            <person name="Goeker M."/>
        </authorList>
    </citation>
    <scope>NUCLEOTIDE SEQUENCE [LARGE SCALE GENOMIC DNA]</scope>
    <source>
        <strain evidence="8 9">DSM 103371</strain>
    </source>
</reference>
<gene>
    <name evidence="8" type="ORF">C8D95_101179</name>
</gene>
<dbReference type="EMBL" id="QGGV01000001">
    <property type="protein sequence ID" value="PWK58366.1"/>
    <property type="molecule type" value="Genomic_DNA"/>
</dbReference>
<organism evidence="8 9">
    <name type="scientific">Silicimonas algicola</name>
    <dbReference type="NCBI Taxonomy" id="1826607"/>
    <lineage>
        <taxon>Bacteria</taxon>
        <taxon>Pseudomonadati</taxon>
        <taxon>Pseudomonadota</taxon>
        <taxon>Alphaproteobacteria</taxon>
        <taxon>Rhodobacterales</taxon>
        <taxon>Paracoccaceae</taxon>
    </lineage>
</organism>
<evidence type="ECO:0000256" key="1">
    <source>
        <dbReference type="ARBA" id="ARBA00011028"/>
    </source>
</evidence>
<dbReference type="InterPro" id="IPR006127">
    <property type="entry name" value="ZnuA-like"/>
</dbReference>
<keyword evidence="5" id="KW-0406">Ion transport</keyword>
<feature type="chain" id="PRO_5016262963" description="High-affinity zinc uptake system protein ZnuA" evidence="7">
    <location>
        <begin position="22"/>
        <end position="305"/>
    </location>
</feature>
<evidence type="ECO:0000313" key="8">
    <source>
        <dbReference type="EMBL" id="PWK58366.1"/>
    </source>
</evidence>
<dbReference type="Gene3D" id="3.40.50.1980">
    <property type="entry name" value="Nitrogenase molybdenum iron protein domain"/>
    <property type="match status" value="2"/>
</dbReference>
<dbReference type="PANTHER" id="PTHR42953:SF3">
    <property type="entry name" value="HIGH-AFFINITY ZINC UPTAKE SYSTEM PROTEIN ZNUA"/>
    <property type="match status" value="1"/>
</dbReference>
<evidence type="ECO:0000256" key="4">
    <source>
        <dbReference type="ARBA" id="ARBA00022729"/>
    </source>
</evidence>
<evidence type="ECO:0000256" key="7">
    <source>
        <dbReference type="SAM" id="SignalP"/>
    </source>
</evidence>
<feature type="signal peptide" evidence="7">
    <location>
        <begin position="1"/>
        <end position="21"/>
    </location>
</feature>
<evidence type="ECO:0000256" key="6">
    <source>
        <dbReference type="SAM" id="MobiDB-lite"/>
    </source>
</evidence>
<protein>
    <recommendedName>
        <fullName evidence="2">High-affinity zinc uptake system protein ZnuA</fullName>
    </recommendedName>
</protein>
<dbReference type="Pfam" id="PF01297">
    <property type="entry name" value="ZnuA"/>
    <property type="match status" value="1"/>
</dbReference>
<keyword evidence="5" id="KW-0864">Zinc transport</keyword>
<keyword evidence="3" id="KW-0813">Transport</keyword>
<evidence type="ECO:0000256" key="5">
    <source>
        <dbReference type="ARBA" id="ARBA00022906"/>
    </source>
</evidence>
<dbReference type="RefSeq" id="WP_109757914.1">
    <property type="nucleotide sequence ID" value="NZ_CP034588.1"/>
</dbReference>
<dbReference type="GO" id="GO:0046872">
    <property type="term" value="F:metal ion binding"/>
    <property type="evidence" value="ECO:0007669"/>
    <property type="project" value="InterPro"/>
</dbReference>
<dbReference type="OrthoDB" id="7346865at2"/>
<name>A0A316GEJ4_9RHOB</name>
<dbReference type="PANTHER" id="PTHR42953">
    <property type="entry name" value="HIGH-AFFINITY ZINC UPTAKE SYSTEM PROTEIN ZNUA-RELATED"/>
    <property type="match status" value="1"/>
</dbReference>
<feature type="region of interest" description="Disordered" evidence="6">
    <location>
        <begin position="123"/>
        <end position="142"/>
    </location>
</feature>
<comment type="caution">
    <text evidence="8">The sequence shown here is derived from an EMBL/GenBank/DDBJ whole genome shotgun (WGS) entry which is preliminary data.</text>
</comment>
<dbReference type="SUPFAM" id="SSF53807">
    <property type="entry name" value="Helical backbone' metal receptor"/>
    <property type="match status" value="1"/>
</dbReference>
<proteinExistence type="inferred from homology"/>
<keyword evidence="5" id="KW-0862">Zinc</keyword>
<evidence type="ECO:0000256" key="3">
    <source>
        <dbReference type="ARBA" id="ARBA00022448"/>
    </source>
</evidence>
<dbReference type="AlphaFoldDB" id="A0A316GEJ4"/>
<dbReference type="KEGG" id="salo:EF888_02360"/>
<keyword evidence="4 7" id="KW-0732">Signal</keyword>
<comment type="similarity">
    <text evidence="1">Belongs to the bacterial solute-binding protein 9 family.</text>
</comment>
<sequence length="305" mass="32686">MSRIPLTALTAAFGLGTAAYAEVPRVVADIAPVHSLVARVMEGVAAPELILPPGSSPHEHTLRPSEAKALQDAELIFWIGEDLTPWFGETIATLADGATEVPLSEVEGSLILPFREGVLFDSQDAHDHDDDHGEDENDPHSWLSPDNAALWLDAIAGALSDADPDHAEVYAINAKAGREELSATRDDIANVLAPLKERRFVVFHDAYQYFESTFDLQAFGAISLADASDPSPARIAEIRDRIAEDGIDCVLAEPQFNAGLVDTVLDGTTARTAVLDPLGASLEPGPQFYTQLLRNLANALSDCLS</sequence>
<dbReference type="InterPro" id="IPR050492">
    <property type="entry name" value="Bact_metal-bind_prot9"/>
</dbReference>
<keyword evidence="9" id="KW-1185">Reference proteome</keyword>
<accession>A0A316GEJ4</accession>
<dbReference type="Proteomes" id="UP000245390">
    <property type="component" value="Unassembled WGS sequence"/>
</dbReference>
<evidence type="ECO:0000256" key="2">
    <source>
        <dbReference type="ARBA" id="ARBA00015915"/>
    </source>
</evidence>